<evidence type="ECO:0000313" key="3">
    <source>
        <dbReference type="Proteomes" id="UP000236291"/>
    </source>
</evidence>
<dbReference type="Pfam" id="PF15934">
    <property type="entry name" value="Yuri_gagarin"/>
    <property type="match status" value="1"/>
</dbReference>
<dbReference type="Gene3D" id="1.20.5.490">
    <property type="entry name" value="Single helix bin"/>
    <property type="match status" value="1"/>
</dbReference>
<organism evidence="2 3">
    <name type="scientific">Trifolium pratense</name>
    <name type="common">Red clover</name>
    <dbReference type="NCBI Taxonomy" id="57577"/>
    <lineage>
        <taxon>Eukaryota</taxon>
        <taxon>Viridiplantae</taxon>
        <taxon>Streptophyta</taxon>
        <taxon>Embryophyta</taxon>
        <taxon>Tracheophyta</taxon>
        <taxon>Spermatophyta</taxon>
        <taxon>Magnoliopsida</taxon>
        <taxon>eudicotyledons</taxon>
        <taxon>Gunneridae</taxon>
        <taxon>Pentapetalae</taxon>
        <taxon>rosids</taxon>
        <taxon>fabids</taxon>
        <taxon>Fabales</taxon>
        <taxon>Fabaceae</taxon>
        <taxon>Papilionoideae</taxon>
        <taxon>50 kb inversion clade</taxon>
        <taxon>NPAAA clade</taxon>
        <taxon>Hologalegina</taxon>
        <taxon>IRL clade</taxon>
        <taxon>Trifolieae</taxon>
        <taxon>Trifolium</taxon>
    </lineage>
</organism>
<dbReference type="InterPro" id="IPR031843">
    <property type="entry name" value="Yuri_gagarin"/>
</dbReference>
<reference evidence="2 3" key="1">
    <citation type="journal article" date="2014" name="Am. J. Bot.">
        <title>Genome assembly and annotation for red clover (Trifolium pratense; Fabaceae).</title>
        <authorList>
            <person name="Istvanek J."/>
            <person name="Jaros M."/>
            <person name="Krenek A."/>
            <person name="Repkova J."/>
        </authorList>
    </citation>
    <scope>NUCLEOTIDE SEQUENCE [LARGE SCALE GENOMIC DNA]</scope>
    <source>
        <strain evidence="3">cv. Tatra</strain>
        <tissue evidence="2">Young leaves</tissue>
    </source>
</reference>
<accession>A0A2K3MG61</accession>
<feature type="region of interest" description="Disordered" evidence="1">
    <location>
        <begin position="1"/>
        <end position="29"/>
    </location>
</feature>
<feature type="non-terminal residue" evidence="2">
    <location>
        <position position="93"/>
    </location>
</feature>
<evidence type="ECO:0000313" key="2">
    <source>
        <dbReference type="EMBL" id="PNX89781.1"/>
    </source>
</evidence>
<dbReference type="ExpressionAtlas" id="A0A2K3MG61">
    <property type="expression patterns" value="baseline"/>
</dbReference>
<protein>
    <submittedName>
        <fullName evidence="2">Myosin-H heavy chain-like protein</fullName>
    </submittedName>
</protein>
<dbReference type="Proteomes" id="UP000236291">
    <property type="component" value="Unassembled WGS sequence"/>
</dbReference>
<dbReference type="EMBL" id="ASHM01060858">
    <property type="protein sequence ID" value="PNX89781.1"/>
    <property type="molecule type" value="Genomic_DNA"/>
</dbReference>
<reference evidence="2 3" key="2">
    <citation type="journal article" date="2017" name="Front. Plant Sci.">
        <title>Gene Classification and Mining of Molecular Markers Useful in Red Clover (Trifolium pratense) Breeding.</title>
        <authorList>
            <person name="Istvanek J."/>
            <person name="Dluhosova J."/>
            <person name="Dluhos P."/>
            <person name="Patkova L."/>
            <person name="Nedelnik J."/>
            <person name="Repkova J."/>
        </authorList>
    </citation>
    <scope>NUCLEOTIDE SEQUENCE [LARGE SCALE GENOMIC DNA]</scope>
    <source>
        <strain evidence="3">cv. Tatra</strain>
        <tissue evidence="2">Young leaves</tissue>
    </source>
</reference>
<sequence>MQAVDFEKKYKEAQASSEERYKKLEDTEKKARQLQESLTRLEEKISNLESENQVLRQQAVSMAPNKFLSGRSRSIIQRVDSGHIGGEAKPPHL</sequence>
<dbReference type="AlphaFoldDB" id="A0A2K3MG61"/>
<proteinExistence type="predicted"/>
<name>A0A2K3MG61_TRIPR</name>
<gene>
    <name evidence="2" type="ORF">L195_g045903</name>
</gene>
<evidence type="ECO:0000256" key="1">
    <source>
        <dbReference type="SAM" id="MobiDB-lite"/>
    </source>
</evidence>
<comment type="caution">
    <text evidence="2">The sequence shown here is derived from an EMBL/GenBank/DDBJ whole genome shotgun (WGS) entry which is preliminary data.</text>
</comment>